<dbReference type="Gene3D" id="3.10.450.50">
    <property type="match status" value="1"/>
</dbReference>
<name>A0A9W7GQN4_9STRA</name>
<comment type="caution">
    <text evidence="2">The sequence shown here is derived from an EMBL/GenBank/DDBJ whole genome shotgun (WGS) entry which is preliminary data.</text>
</comment>
<sequence>MPLHSTPVTVETSSDSPTLDETNPMFLESPEKPELISLAKRFLLSRNGFGADPDLLSPSFKFVAPVVGPLSKDAFVNAIGSVDVAGGFPDFKPEFYGFHVDPLKPDRVWYVAKGEGTNTGPLPPFAPQPTGKRVVNPPQMCSLTFDESTGLVTKYTIGYVVDREVGNTGGLGGLYGLLYAIGRGLPFPEAQPWKMSPQYKVFNKVGQILQNLQ</sequence>
<evidence type="ECO:0000256" key="1">
    <source>
        <dbReference type="SAM" id="MobiDB-lite"/>
    </source>
</evidence>
<feature type="region of interest" description="Disordered" evidence="1">
    <location>
        <begin position="1"/>
        <end position="23"/>
    </location>
</feature>
<organism evidence="2 3">
    <name type="scientific">Triparma columacea</name>
    <dbReference type="NCBI Taxonomy" id="722753"/>
    <lineage>
        <taxon>Eukaryota</taxon>
        <taxon>Sar</taxon>
        <taxon>Stramenopiles</taxon>
        <taxon>Ochrophyta</taxon>
        <taxon>Bolidophyceae</taxon>
        <taxon>Parmales</taxon>
        <taxon>Triparmaceae</taxon>
        <taxon>Triparma</taxon>
    </lineage>
</organism>
<dbReference type="AlphaFoldDB" id="A0A9W7GQN4"/>
<feature type="compositionally biased region" description="Polar residues" evidence="1">
    <location>
        <begin position="1"/>
        <end position="21"/>
    </location>
</feature>
<dbReference type="EMBL" id="BRYA01000452">
    <property type="protein sequence ID" value="GMI48983.1"/>
    <property type="molecule type" value="Genomic_DNA"/>
</dbReference>
<dbReference type="Proteomes" id="UP001165065">
    <property type="component" value="Unassembled WGS sequence"/>
</dbReference>
<protein>
    <submittedName>
        <fullName evidence="2">Uncharacterized protein</fullName>
    </submittedName>
</protein>
<evidence type="ECO:0000313" key="3">
    <source>
        <dbReference type="Proteomes" id="UP001165065"/>
    </source>
</evidence>
<keyword evidence="3" id="KW-1185">Reference proteome</keyword>
<accession>A0A9W7GQN4</accession>
<proteinExistence type="predicted"/>
<dbReference type="OrthoDB" id="199820at2759"/>
<evidence type="ECO:0000313" key="2">
    <source>
        <dbReference type="EMBL" id="GMI48983.1"/>
    </source>
</evidence>
<reference evidence="3" key="1">
    <citation type="journal article" date="2023" name="Commun. Biol.">
        <title>Genome analysis of Parmales, the sister group of diatoms, reveals the evolutionary specialization of diatoms from phago-mixotrophs to photoautotrophs.</title>
        <authorList>
            <person name="Ban H."/>
            <person name="Sato S."/>
            <person name="Yoshikawa S."/>
            <person name="Yamada K."/>
            <person name="Nakamura Y."/>
            <person name="Ichinomiya M."/>
            <person name="Sato N."/>
            <person name="Blanc-Mathieu R."/>
            <person name="Endo H."/>
            <person name="Kuwata A."/>
            <person name="Ogata H."/>
        </authorList>
    </citation>
    <scope>NUCLEOTIDE SEQUENCE [LARGE SCALE GENOMIC DNA]</scope>
</reference>
<gene>
    <name evidence="2" type="ORF">TrCOL_g6204</name>
</gene>